<evidence type="ECO:0000313" key="3">
    <source>
        <dbReference type="Proteomes" id="UP000780690"/>
    </source>
</evidence>
<proteinExistence type="predicted"/>
<dbReference type="Proteomes" id="UP000780690">
    <property type="component" value="Unassembled WGS sequence"/>
</dbReference>
<name>A0ABX0R099_9GAMM</name>
<protein>
    <submittedName>
        <fullName evidence="2">Uncharacterized protein</fullName>
    </submittedName>
</protein>
<keyword evidence="1" id="KW-0472">Membrane</keyword>
<comment type="caution">
    <text evidence="2">The sequence shown here is derived from an EMBL/GenBank/DDBJ whole genome shotgun (WGS) entry which is preliminary data.</text>
</comment>
<feature type="transmembrane region" description="Helical" evidence="1">
    <location>
        <begin position="57"/>
        <end position="81"/>
    </location>
</feature>
<evidence type="ECO:0000256" key="1">
    <source>
        <dbReference type="SAM" id="Phobius"/>
    </source>
</evidence>
<sequence>MDWRNFVTLTDLLLMSGLAAVNLYLWVNLLCSAINWRRRRANLKGREFWFRPQPPALSPLPLLFVTLATGLISAWMLSVLLPVI</sequence>
<keyword evidence="1" id="KW-1133">Transmembrane helix</keyword>
<dbReference type="EMBL" id="VWXD01000009">
    <property type="protein sequence ID" value="NIF02657.1"/>
    <property type="molecule type" value="Genomic_DNA"/>
</dbReference>
<dbReference type="RefSeq" id="WP_167141912.1">
    <property type="nucleotide sequence ID" value="NZ_VWXD01000009.1"/>
</dbReference>
<evidence type="ECO:0000313" key="2">
    <source>
        <dbReference type="EMBL" id="NIF02657.1"/>
    </source>
</evidence>
<accession>A0ABX0R099</accession>
<organism evidence="2 3">
    <name type="scientific">Candidatus Pantoea formicae</name>
    <dbReference type="NCBI Taxonomy" id="2608355"/>
    <lineage>
        <taxon>Bacteria</taxon>
        <taxon>Pseudomonadati</taxon>
        <taxon>Pseudomonadota</taxon>
        <taxon>Gammaproteobacteria</taxon>
        <taxon>Enterobacterales</taxon>
        <taxon>Erwiniaceae</taxon>
        <taxon>Pantoea</taxon>
    </lineage>
</organism>
<gene>
    <name evidence="2" type="ORF">F3J38_21845</name>
</gene>
<feature type="transmembrane region" description="Helical" evidence="1">
    <location>
        <begin position="12"/>
        <end position="36"/>
    </location>
</feature>
<keyword evidence="1" id="KW-0812">Transmembrane</keyword>
<keyword evidence="3" id="KW-1185">Reference proteome</keyword>
<reference evidence="2 3" key="1">
    <citation type="journal article" date="2019" name="bioRxiv">
        <title>Bacteria contribute to plant secondary compound degradation in a generalist herbivore system.</title>
        <authorList>
            <person name="Francoeur C.B."/>
            <person name="Khadempour L."/>
            <person name="Moreira-Soto R.D."/>
            <person name="Gotting K."/>
            <person name="Book A.J."/>
            <person name="Pinto-Tomas A.A."/>
            <person name="Keefover-Ring K."/>
            <person name="Currie C.R."/>
        </authorList>
    </citation>
    <scope>NUCLEOTIDE SEQUENCE [LARGE SCALE GENOMIC DNA]</scope>
    <source>
        <strain evidence="2 3">Acro-805</strain>
    </source>
</reference>